<dbReference type="EMBL" id="JACJQU010000011">
    <property type="protein sequence ID" value="MBD2295210.1"/>
    <property type="molecule type" value="Genomic_DNA"/>
</dbReference>
<name>A0A926WJB3_9NOST</name>
<keyword evidence="1" id="KW-0175">Coiled coil</keyword>
<accession>A0A926WJB3</accession>
<proteinExistence type="predicted"/>
<reference evidence="3" key="1">
    <citation type="journal article" date="2020" name="ISME J.">
        <title>Comparative genomics reveals insights into cyanobacterial evolution and habitat adaptation.</title>
        <authorList>
            <person name="Chen M.Y."/>
            <person name="Teng W.K."/>
            <person name="Zhao L."/>
            <person name="Hu C.X."/>
            <person name="Zhou Y.K."/>
            <person name="Han B.P."/>
            <person name="Song L.R."/>
            <person name="Shu W.S."/>
        </authorList>
    </citation>
    <scope>NUCLEOTIDE SEQUENCE [LARGE SCALE GENOMIC DNA]</scope>
    <source>
        <strain evidence="3">FACHB-251</strain>
    </source>
</reference>
<organism evidence="2 3">
    <name type="scientific">Anabaena sphaerica FACHB-251</name>
    <dbReference type="NCBI Taxonomy" id="2692883"/>
    <lineage>
        <taxon>Bacteria</taxon>
        <taxon>Bacillati</taxon>
        <taxon>Cyanobacteriota</taxon>
        <taxon>Cyanophyceae</taxon>
        <taxon>Nostocales</taxon>
        <taxon>Nostocaceae</taxon>
        <taxon>Anabaena</taxon>
    </lineage>
</organism>
<keyword evidence="3" id="KW-1185">Reference proteome</keyword>
<evidence type="ECO:0000313" key="3">
    <source>
        <dbReference type="Proteomes" id="UP000662185"/>
    </source>
</evidence>
<dbReference type="Proteomes" id="UP000662185">
    <property type="component" value="Unassembled WGS sequence"/>
</dbReference>
<evidence type="ECO:0000256" key="1">
    <source>
        <dbReference type="SAM" id="Coils"/>
    </source>
</evidence>
<protein>
    <submittedName>
        <fullName evidence="2">Plasmid segregation centromere-binding protein ParR</fullName>
    </submittedName>
</protein>
<dbReference type="RefSeq" id="WP_190562386.1">
    <property type="nucleotide sequence ID" value="NZ_JACJQU010000011.1"/>
</dbReference>
<feature type="coiled-coil region" evidence="1">
    <location>
        <begin position="87"/>
        <end position="114"/>
    </location>
</feature>
<gene>
    <name evidence="2" type="ORF">H6G06_17415</name>
</gene>
<sequence length="162" mass="17839">MFQWSKKVVKSVTFNPEIGDESLLAQVESFLEAQPEKTFSDLCKEALWQALCVPDSVPPSPNTAALPMEQQIGELQRQIAGLEERFFAKESNRLQAMESQILQLSQQMAQLAIMVNQAGSIQPASSSVPTAEVVNNPAFITDTTPQEVDPVISRLSSLVDDF</sequence>
<dbReference type="AlphaFoldDB" id="A0A926WJB3"/>
<comment type="caution">
    <text evidence="2">The sequence shown here is derived from an EMBL/GenBank/DDBJ whole genome shotgun (WGS) entry which is preliminary data.</text>
</comment>
<evidence type="ECO:0000313" key="2">
    <source>
        <dbReference type="EMBL" id="MBD2295210.1"/>
    </source>
</evidence>